<dbReference type="PANTHER" id="PTHR43817:SF1">
    <property type="entry name" value="HYDROLASE, FAMILY 43, PUTATIVE (AFU_ORTHOLOGUE AFUA_3G01660)-RELATED"/>
    <property type="match status" value="1"/>
</dbReference>
<reference evidence="9 10" key="1">
    <citation type="submission" date="2017-08" db="EMBL/GenBank/DDBJ databases">
        <title>Substantial Increase in Enzyme Production by Combined Drug-Resistance Mutations in Paenibacillus agaridevorans.</title>
        <authorList>
            <person name="Tanaka Y."/>
            <person name="Funane K."/>
            <person name="Hosaka T."/>
            <person name="Shiwa Y."/>
            <person name="Fujita N."/>
            <person name="Miyazaki T."/>
            <person name="Yoshikawa H."/>
            <person name="Murakami K."/>
            <person name="Kasahara K."/>
            <person name="Inaoka T."/>
            <person name="Hiraga Y."/>
            <person name="Ochi K."/>
        </authorList>
    </citation>
    <scope>NUCLEOTIDE SEQUENCE [LARGE SCALE GENOMIC DNA]</scope>
    <source>
        <strain evidence="9 10">T-3040</strain>
    </source>
</reference>
<keyword evidence="10" id="KW-1185">Reference proteome</keyword>
<keyword evidence="3 7" id="KW-0378">Hydrolase</keyword>
<dbReference type="InterPro" id="IPR006710">
    <property type="entry name" value="Glyco_hydro_43"/>
</dbReference>
<dbReference type="InterPro" id="IPR023296">
    <property type="entry name" value="Glyco_hydro_beta-prop_sf"/>
</dbReference>
<evidence type="ECO:0000256" key="5">
    <source>
        <dbReference type="PIRSR" id="PIRSR606710-1"/>
    </source>
</evidence>
<evidence type="ECO:0000256" key="2">
    <source>
        <dbReference type="ARBA" id="ARBA00022729"/>
    </source>
</evidence>
<dbReference type="GO" id="GO:0005975">
    <property type="term" value="P:carbohydrate metabolic process"/>
    <property type="evidence" value="ECO:0007669"/>
    <property type="project" value="InterPro"/>
</dbReference>
<sequence>METARETTFRNPILASGADPWMYRHTDGNYYFMVTAGNRLELFKSRSMNRIAEGERKVVWLPPASGMNSKNLWAPEIHYLKGKWYIYFTANDGGGDDTRRIYVLENESDDPLDGQWIERGAVNTEFAGLDGSVLEHQGKLIFMYAGYGHYPLYGSAIYAAEMGDPWTLKGKNVLLTKPEYEWEQQGGMAINEGPCFLKRFGKVFLIYSASTCWSDDYALGMLSAPEHSDLLNPSSWSKSETPVFRKSVKNGIFGPGHNSFTVSPDGTEDWIVYHAIPESGGGSEKRSTHIQKFGWSEEGEPDFGVPASLDTDLPVASGDE</sequence>
<dbReference type="EMBL" id="BDQX01000325">
    <property type="protein sequence ID" value="GBG10450.1"/>
    <property type="molecule type" value="Genomic_DNA"/>
</dbReference>
<comment type="caution">
    <text evidence="9">The sequence shown here is derived from an EMBL/GenBank/DDBJ whole genome shotgun (WGS) entry which is preliminary data.</text>
</comment>
<organism evidence="9 10">
    <name type="scientific">Paenibacillus agaridevorans</name>
    <dbReference type="NCBI Taxonomy" id="171404"/>
    <lineage>
        <taxon>Bacteria</taxon>
        <taxon>Bacillati</taxon>
        <taxon>Bacillota</taxon>
        <taxon>Bacilli</taxon>
        <taxon>Bacillales</taxon>
        <taxon>Paenibacillaceae</taxon>
        <taxon>Paenibacillus</taxon>
    </lineage>
</organism>
<proteinExistence type="inferred from homology"/>
<keyword evidence="2" id="KW-0732">Signal</keyword>
<dbReference type="SUPFAM" id="SSF75005">
    <property type="entry name" value="Arabinanase/levansucrase/invertase"/>
    <property type="match status" value="1"/>
</dbReference>
<gene>
    <name evidence="9" type="ORF">PAT3040_05183</name>
</gene>
<accession>A0A2R5EUV5</accession>
<feature type="region of interest" description="Disordered" evidence="8">
    <location>
        <begin position="280"/>
        <end position="320"/>
    </location>
</feature>
<dbReference type="Proteomes" id="UP000245202">
    <property type="component" value="Unassembled WGS sequence"/>
</dbReference>
<feature type="active site" description="Proton donor" evidence="5">
    <location>
        <position position="192"/>
    </location>
</feature>
<keyword evidence="4 7" id="KW-0326">Glycosidase</keyword>
<dbReference type="Gene3D" id="2.115.10.20">
    <property type="entry name" value="Glycosyl hydrolase domain, family 43"/>
    <property type="match status" value="1"/>
</dbReference>
<dbReference type="CDD" id="cd18820">
    <property type="entry name" value="GH43_LbAraf43-like"/>
    <property type="match status" value="1"/>
</dbReference>
<dbReference type="AlphaFoldDB" id="A0A2R5EUV5"/>
<comment type="similarity">
    <text evidence="1 7">Belongs to the glycosyl hydrolase 43 family.</text>
</comment>
<dbReference type="Pfam" id="PF04616">
    <property type="entry name" value="Glyco_hydro_43"/>
    <property type="match status" value="1"/>
</dbReference>
<dbReference type="InterPro" id="IPR016828">
    <property type="entry name" value="Alpha-L-arabinofuranosidase"/>
</dbReference>
<evidence type="ECO:0000256" key="1">
    <source>
        <dbReference type="ARBA" id="ARBA00009865"/>
    </source>
</evidence>
<evidence type="ECO:0000256" key="3">
    <source>
        <dbReference type="ARBA" id="ARBA00022801"/>
    </source>
</evidence>
<evidence type="ECO:0000313" key="10">
    <source>
        <dbReference type="Proteomes" id="UP000245202"/>
    </source>
</evidence>
<protein>
    <submittedName>
        <fullName evidence="9">Alpha-N-arabinofuranosidase</fullName>
    </submittedName>
</protein>
<dbReference type="PANTHER" id="PTHR43817">
    <property type="entry name" value="GLYCOSYL HYDROLASE"/>
    <property type="match status" value="1"/>
</dbReference>
<dbReference type="GO" id="GO:0004553">
    <property type="term" value="F:hydrolase activity, hydrolyzing O-glycosyl compounds"/>
    <property type="evidence" value="ECO:0007669"/>
    <property type="project" value="InterPro"/>
</dbReference>
<feature type="site" description="Important for catalytic activity, responsible for pKa modulation of the active site Glu and correct orientation of both the proton donor and substrate" evidence="6">
    <location>
        <position position="130"/>
    </location>
</feature>
<dbReference type="PIRSF" id="PIRSF025414">
    <property type="entry name" value="Alpha-L-arabinofuranosidase"/>
    <property type="match status" value="1"/>
</dbReference>
<evidence type="ECO:0000256" key="4">
    <source>
        <dbReference type="ARBA" id="ARBA00023295"/>
    </source>
</evidence>
<feature type="active site" description="Proton acceptor" evidence="5">
    <location>
        <position position="19"/>
    </location>
</feature>
<dbReference type="RefSeq" id="WP_108994948.1">
    <property type="nucleotide sequence ID" value="NZ_BDQX01000325.1"/>
</dbReference>
<name>A0A2R5EUV5_9BACL</name>
<evidence type="ECO:0000313" key="9">
    <source>
        <dbReference type="EMBL" id="GBG10450.1"/>
    </source>
</evidence>
<evidence type="ECO:0000256" key="8">
    <source>
        <dbReference type="SAM" id="MobiDB-lite"/>
    </source>
</evidence>
<evidence type="ECO:0000256" key="7">
    <source>
        <dbReference type="RuleBase" id="RU361187"/>
    </source>
</evidence>
<evidence type="ECO:0000256" key="6">
    <source>
        <dbReference type="PIRSR" id="PIRSR606710-2"/>
    </source>
</evidence>